<comment type="caution">
    <text evidence="2">The sequence shown here is derived from an EMBL/GenBank/DDBJ whole genome shotgun (WGS) entry which is preliminary data.</text>
</comment>
<gene>
    <name evidence="2" type="ORF">H8689_07770</name>
</gene>
<accession>A0A926F302</accession>
<protein>
    <recommendedName>
        <fullName evidence="1">MOSC domain-containing protein</fullName>
    </recommendedName>
</protein>
<proteinExistence type="predicted"/>
<dbReference type="InterPro" id="IPR011037">
    <property type="entry name" value="Pyrv_Knase-like_insert_dom_sf"/>
</dbReference>
<reference evidence="2 3" key="1">
    <citation type="submission" date="2020-08" db="EMBL/GenBank/DDBJ databases">
        <title>Genome public.</title>
        <authorList>
            <person name="Liu C."/>
            <person name="Sun Q."/>
        </authorList>
    </citation>
    <scope>NUCLEOTIDE SEQUENCE [LARGE SCALE GENOMIC DNA]</scope>
    <source>
        <strain evidence="2 3">NSJ-26</strain>
    </source>
</reference>
<evidence type="ECO:0000313" key="2">
    <source>
        <dbReference type="EMBL" id="MBC8591010.1"/>
    </source>
</evidence>
<dbReference type="SUPFAM" id="SSF50800">
    <property type="entry name" value="PK beta-barrel domain-like"/>
    <property type="match status" value="1"/>
</dbReference>
<dbReference type="RefSeq" id="WP_249323847.1">
    <property type="nucleotide sequence ID" value="NZ_JACRTK010000003.1"/>
</dbReference>
<dbReference type="GO" id="GO:0003824">
    <property type="term" value="F:catalytic activity"/>
    <property type="evidence" value="ECO:0007669"/>
    <property type="project" value="InterPro"/>
</dbReference>
<organism evidence="2 3">
    <name type="scientific">Wansuia hejianensis</name>
    <dbReference type="NCBI Taxonomy" id="2763667"/>
    <lineage>
        <taxon>Bacteria</taxon>
        <taxon>Bacillati</taxon>
        <taxon>Bacillota</taxon>
        <taxon>Clostridia</taxon>
        <taxon>Lachnospirales</taxon>
        <taxon>Lachnospiraceae</taxon>
        <taxon>Wansuia</taxon>
    </lineage>
</organism>
<feature type="domain" description="MOSC" evidence="1">
    <location>
        <begin position="16"/>
        <end position="141"/>
    </location>
</feature>
<dbReference type="GO" id="GO:0030151">
    <property type="term" value="F:molybdenum ion binding"/>
    <property type="evidence" value="ECO:0007669"/>
    <property type="project" value="InterPro"/>
</dbReference>
<dbReference type="Proteomes" id="UP000601522">
    <property type="component" value="Unassembled WGS sequence"/>
</dbReference>
<dbReference type="Gene3D" id="2.40.33.20">
    <property type="entry name" value="PK beta-barrel domain-like"/>
    <property type="match status" value="1"/>
</dbReference>
<dbReference type="PROSITE" id="PS51340">
    <property type="entry name" value="MOSC"/>
    <property type="match status" value="1"/>
</dbReference>
<dbReference type="EMBL" id="JACRTK010000003">
    <property type="protein sequence ID" value="MBC8591010.1"/>
    <property type="molecule type" value="Genomic_DNA"/>
</dbReference>
<evidence type="ECO:0000313" key="3">
    <source>
        <dbReference type="Proteomes" id="UP000601522"/>
    </source>
</evidence>
<keyword evidence="3" id="KW-1185">Reference proteome</keyword>
<dbReference type="InterPro" id="IPR005302">
    <property type="entry name" value="MoCF_Sase_C"/>
</dbReference>
<name>A0A926F302_9FIRM</name>
<evidence type="ECO:0000259" key="1">
    <source>
        <dbReference type="PROSITE" id="PS51340"/>
    </source>
</evidence>
<dbReference type="AlphaFoldDB" id="A0A926F302"/>
<dbReference type="Pfam" id="PF03473">
    <property type="entry name" value="MOSC"/>
    <property type="match status" value="1"/>
</dbReference>
<sequence length="146" mass="16672">MKIISLRKKDENRDTCYIEEAYLEKGKGIVGDLRGIDKKRQISLLGLDIRDKIDNKELEGLCLRRFQENITIDGLEVDKLLQDDILIIGDAKIQILSKGKKCFKECILYENGDICLLSKSPVFASVIQSGKVKLGDKVHRFNIEFK</sequence>
<dbReference type="GO" id="GO:0030170">
    <property type="term" value="F:pyridoxal phosphate binding"/>
    <property type="evidence" value="ECO:0007669"/>
    <property type="project" value="InterPro"/>
</dbReference>